<dbReference type="SUPFAM" id="SSF103473">
    <property type="entry name" value="MFS general substrate transporter"/>
    <property type="match status" value="1"/>
</dbReference>
<keyword evidence="9" id="KW-1185">Reference proteome</keyword>
<evidence type="ECO:0000256" key="2">
    <source>
        <dbReference type="ARBA" id="ARBA00022448"/>
    </source>
</evidence>
<feature type="transmembrane region" description="Helical" evidence="6">
    <location>
        <begin position="281"/>
        <end position="299"/>
    </location>
</feature>
<evidence type="ECO:0000256" key="6">
    <source>
        <dbReference type="SAM" id="Phobius"/>
    </source>
</evidence>
<reference evidence="8 9" key="1">
    <citation type="submission" date="2024-09" db="EMBL/GenBank/DDBJ databases">
        <authorList>
            <person name="Sun Q."/>
            <person name="Mori K."/>
        </authorList>
    </citation>
    <scope>NUCLEOTIDE SEQUENCE [LARGE SCALE GENOMIC DNA]</scope>
    <source>
        <strain evidence="8 9">JCM 11201</strain>
    </source>
</reference>
<feature type="transmembrane region" description="Helical" evidence="6">
    <location>
        <begin position="76"/>
        <end position="94"/>
    </location>
</feature>
<evidence type="ECO:0000256" key="1">
    <source>
        <dbReference type="ARBA" id="ARBA00004651"/>
    </source>
</evidence>
<organism evidence="8 9">
    <name type="scientific">Ectobacillus funiculus</name>
    <dbReference type="NCBI Taxonomy" id="137993"/>
    <lineage>
        <taxon>Bacteria</taxon>
        <taxon>Bacillati</taxon>
        <taxon>Bacillota</taxon>
        <taxon>Bacilli</taxon>
        <taxon>Bacillales</taxon>
        <taxon>Bacillaceae</taxon>
        <taxon>Ectobacillus</taxon>
    </lineage>
</organism>
<feature type="transmembrane region" description="Helical" evidence="6">
    <location>
        <begin position="132"/>
        <end position="154"/>
    </location>
</feature>
<dbReference type="Gene3D" id="1.20.1250.20">
    <property type="entry name" value="MFS general substrate transporter like domains"/>
    <property type="match status" value="2"/>
</dbReference>
<evidence type="ECO:0000256" key="5">
    <source>
        <dbReference type="ARBA" id="ARBA00023136"/>
    </source>
</evidence>
<name>A0ABV5W9R7_9BACI</name>
<evidence type="ECO:0000313" key="8">
    <source>
        <dbReference type="EMBL" id="MFB9757336.1"/>
    </source>
</evidence>
<feature type="transmembrane region" description="Helical" evidence="6">
    <location>
        <begin position="368"/>
        <end position="386"/>
    </location>
</feature>
<keyword evidence="3 6" id="KW-0812">Transmembrane</keyword>
<feature type="transmembrane region" description="Helical" evidence="6">
    <location>
        <begin position="305"/>
        <end position="329"/>
    </location>
</feature>
<evidence type="ECO:0000313" key="9">
    <source>
        <dbReference type="Proteomes" id="UP001589609"/>
    </source>
</evidence>
<dbReference type="InterPro" id="IPR011701">
    <property type="entry name" value="MFS"/>
</dbReference>
<keyword evidence="5 6" id="KW-0472">Membrane</keyword>
<evidence type="ECO:0000256" key="3">
    <source>
        <dbReference type="ARBA" id="ARBA00022692"/>
    </source>
</evidence>
<keyword evidence="2" id="KW-0813">Transport</keyword>
<evidence type="ECO:0000259" key="7">
    <source>
        <dbReference type="PROSITE" id="PS50850"/>
    </source>
</evidence>
<feature type="transmembrane region" description="Helical" evidence="6">
    <location>
        <begin position="166"/>
        <end position="184"/>
    </location>
</feature>
<comment type="caution">
    <text evidence="8">The sequence shown here is derived from an EMBL/GenBank/DDBJ whole genome shotgun (WGS) entry which is preliminary data.</text>
</comment>
<dbReference type="Pfam" id="PF07690">
    <property type="entry name" value="MFS_1"/>
    <property type="match status" value="1"/>
</dbReference>
<dbReference type="PANTHER" id="PTHR11360:SF317">
    <property type="entry name" value="MAJOR FACILITATOR SUPERFAMILY (MFS) PROFILE DOMAIN-CONTAINING PROTEIN-RELATED"/>
    <property type="match status" value="1"/>
</dbReference>
<dbReference type="PROSITE" id="PS50850">
    <property type="entry name" value="MFS"/>
    <property type="match status" value="1"/>
</dbReference>
<sequence>MNSQTSNRWLIVLGTIIVQMGLGSIYTWSLFNQPLVDHFGWQLNSVAITFSITSFALAFSTLFAGKLQDRWGIRRLIVTAGIVLGAGLIISSQVSALWMLYIMAGVVVGFADGSAYITSLSNLIKWFPEKKGLISGISVGAYGTGSLLFKYINGALIQNVGVSHTFLYWGIIVMILVIGGSFLVREAQVTSQSQSVKGVQANDYTVKEMLKTKEAYLLFIMFFTACMSGLYLIGIVKDIGVSLADLDVTTAANAVALVAIFNTIGRIILGALSDRVGRLKVVAGALLMTAIAVSVLSFVKLNYGLFFACVAGIAFCFGGNITIFPAIVADFFGLKNQSKNYGIVYQGFGIGALSGSFIAAALGGFASTFTFIAVLSIISVIIALFIKAPGQRAVLKKEKRNEKTQAA</sequence>
<gene>
    <name evidence="8" type="ORF">ACFFMS_02085</name>
</gene>
<feature type="domain" description="Major facilitator superfamily (MFS) profile" evidence="7">
    <location>
        <begin position="7"/>
        <end position="391"/>
    </location>
</feature>
<proteinExistence type="predicted"/>
<accession>A0ABV5W9R7</accession>
<dbReference type="EMBL" id="JBHMAF010000010">
    <property type="protein sequence ID" value="MFB9757336.1"/>
    <property type="molecule type" value="Genomic_DNA"/>
</dbReference>
<comment type="subcellular location">
    <subcellularLocation>
        <location evidence="1">Cell membrane</location>
        <topology evidence="1">Multi-pass membrane protein</topology>
    </subcellularLocation>
</comment>
<feature type="transmembrane region" description="Helical" evidence="6">
    <location>
        <begin position="215"/>
        <end position="236"/>
    </location>
</feature>
<feature type="transmembrane region" description="Helical" evidence="6">
    <location>
        <begin position="248"/>
        <end position="269"/>
    </location>
</feature>
<feature type="transmembrane region" description="Helical" evidence="6">
    <location>
        <begin position="9"/>
        <end position="31"/>
    </location>
</feature>
<feature type="transmembrane region" description="Helical" evidence="6">
    <location>
        <begin position="100"/>
        <end position="120"/>
    </location>
</feature>
<dbReference type="InterPro" id="IPR050327">
    <property type="entry name" value="Proton-linked_MCT"/>
</dbReference>
<keyword evidence="4 6" id="KW-1133">Transmembrane helix</keyword>
<dbReference type="PANTHER" id="PTHR11360">
    <property type="entry name" value="MONOCARBOXYLATE TRANSPORTER"/>
    <property type="match status" value="1"/>
</dbReference>
<dbReference type="InterPro" id="IPR036259">
    <property type="entry name" value="MFS_trans_sf"/>
</dbReference>
<protein>
    <submittedName>
        <fullName evidence="8">OFA family MFS transporter</fullName>
    </submittedName>
</protein>
<dbReference type="CDD" id="cd17353">
    <property type="entry name" value="MFS_OFA_like"/>
    <property type="match status" value="1"/>
</dbReference>
<dbReference type="Proteomes" id="UP001589609">
    <property type="component" value="Unassembled WGS sequence"/>
</dbReference>
<evidence type="ECO:0000256" key="4">
    <source>
        <dbReference type="ARBA" id="ARBA00022989"/>
    </source>
</evidence>
<dbReference type="InterPro" id="IPR020846">
    <property type="entry name" value="MFS_dom"/>
</dbReference>
<feature type="transmembrane region" description="Helical" evidence="6">
    <location>
        <begin position="341"/>
        <end position="362"/>
    </location>
</feature>
<dbReference type="RefSeq" id="WP_379947642.1">
    <property type="nucleotide sequence ID" value="NZ_JBHMAF010000010.1"/>
</dbReference>
<feature type="transmembrane region" description="Helical" evidence="6">
    <location>
        <begin position="43"/>
        <end position="64"/>
    </location>
</feature>